<keyword evidence="4" id="KW-0645">Protease</keyword>
<feature type="transmembrane region" description="Helical" evidence="1">
    <location>
        <begin position="20"/>
        <end position="41"/>
    </location>
</feature>
<evidence type="ECO:0000256" key="1">
    <source>
        <dbReference type="SAM" id="Phobius"/>
    </source>
</evidence>
<dbReference type="GO" id="GO:0080120">
    <property type="term" value="P:CAAX-box protein maturation"/>
    <property type="evidence" value="ECO:0007669"/>
    <property type="project" value="UniProtKB-ARBA"/>
</dbReference>
<dbReference type="PATRIC" id="fig|540747.5.peg.491"/>
<reference evidence="3 5" key="1">
    <citation type="submission" date="2015-04" db="EMBL/GenBank/DDBJ databases">
        <title>The draft genome sequence of Roseovarius indicus B108T.</title>
        <authorList>
            <person name="Li G."/>
            <person name="Lai Q."/>
            <person name="Shao Z."/>
            <person name="Yan P."/>
        </authorList>
    </citation>
    <scope>NUCLEOTIDE SEQUENCE [LARGE SCALE GENOMIC DNA]</scope>
    <source>
        <strain evidence="3 5">B108</strain>
    </source>
</reference>
<sequence length="291" mass="31520">MRYDAHETLTAPARPSAQPLRLAGGVVLVILLYLPLAYAYASFAPGALGYDGSTSLLEGRAPLAVLILLFGFTFLILSLGMTLRLVHQRGLGSLIGPSGPALAQFLRCLRYLLPLYLVLTLMPMPADYQLSPNLSPGRWILWLPLALPCVLIQTSAEELVFRGYLQSQLAARFRSPVIWIGLPSALFALFHVNPQMPAGETWAVMIWAGFFGVAAADLTARTGTLGPALALHFINNVFAILVTAPAGQLDGLALYTFPLPLGEAGFAWYVLPIELIFTLCAWLTARIALRC</sequence>
<dbReference type="STRING" id="540747.SAMN04488031_102720"/>
<dbReference type="Pfam" id="PF02517">
    <property type="entry name" value="Rce1-like"/>
    <property type="match status" value="1"/>
</dbReference>
<proteinExistence type="predicted"/>
<dbReference type="KEGG" id="rid:RIdsm_04782"/>
<feature type="transmembrane region" description="Helical" evidence="1">
    <location>
        <begin position="61"/>
        <end position="80"/>
    </location>
</feature>
<dbReference type="EMBL" id="LAXI01000001">
    <property type="protein sequence ID" value="KRS19711.1"/>
    <property type="molecule type" value="Genomic_DNA"/>
</dbReference>
<dbReference type="PANTHER" id="PTHR36435">
    <property type="entry name" value="SLR1288 PROTEIN"/>
    <property type="match status" value="1"/>
</dbReference>
<evidence type="ECO:0000313" key="5">
    <source>
        <dbReference type="Proteomes" id="UP000051401"/>
    </source>
</evidence>
<accession>A0A0T5PFC1</accession>
<dbReference type="InterPro" id="IPR052710">
    <property type="entry name" value="CAAX_protease"/>
</dbReference>
<dbReference type="GO" id="GO:0006508">
    <property type="term" value="P:proteolysis"/>
    <property type="evidence" value="ECO:0007669"/>
    <property type="project" value="UniProtKB-KW"/>
</dbReference>
<dbReference type="OrthoDB" id="7171777at2"/>
<keyword evidence="4" id="KW-0378">Hydrolase</keyword>
<evidence type="ECO:0000313" key="4">
    <source>
        <dbReference type="EMBL" id="QEW28941.1"/>
    </source>
</evidence>
<evidence type="ECO:0000313" key="3">
    <source>
        <dbReference type="EMBL" id="KRS19711.1"/>
    </source>
</evidence>
<dbReference type="EMBL" id="CP031598">
    <property type="protein sequence ID" value="QEW28941.1"/>
    <property type="molecule type" value="Genomic_DNA"/>
</dbReference>
<dbReference type="Proteomes" id="UP000325785">
    <property type="component" value="Chromosome"/>
</dbReference>
<keyword evidence="1" id="KW-0472">Membrane</keyword>
<feature type="transmembrane region" description="Helical" evidence="1">
    <location>
        <begin position="101"/>
        <end position="119"/>
    </location>
</feature>
<keyword evidence="1" id="KW-1133">Transmembrane helix</keyword>
<feature type="transmembrane region" description="Helical" evidence="1">
    <location>
        <begin position="266"/>
        <end position="289"/>
    </location>
</feature>
<feature type="transmembrane region" description="Helical" evidence="1">
    <location>
        <begin position="202"/>
        <end position="220"/>
    </location>
</feature>
<dbReference type="AlphaFoldDB" id="A0A0T5PFC1"/>
<feature type="transmembrane region" description="Helical" evidence="1">
    <location>
        <begin position="227"/>
        <end position="246"/>
    </location>
</feature>
<evidence type="ECO:0000259" key="2">
    <source>
        <dbReference type="Pfam" id="PF02517"/>
    </source>
</evidence>
<dbReference type="Proteomes" id="UP000051401">
    <property type="component" value="Unassembled WGS sequence"/>
</dbReference>
<dbReference type="GO" id="GO:0004175">
    <property type="term" value="F:endopeptidase activity"/>
    <property type="evidence" value="ECO:0007669"/>
    <property type="project" value="UniProtKB-ARBA"/>
</dbReference>
<keyword evidence="1" id="KW-0812">Transmembrane</keyword>
<feature type="transmembrane region" description="Helical" evidence="1">
    <location>
        <begin position="139"/>
        <end position="161"/>
    </location>
</feature>
<dbReference type="InterPro" id="IPR003675">
    <property type="entry name" value="Rce1/LyrA-like_dom"/>
</dbReference>
<keyword evidence="5" id="KW-1185">Reference proteome</keyword>
<feature type="transmembrane region" description="Helical" evidence="1">
    <location>
        <begin position="173"/>
        <end position="190"/>
    </location>
</feature>
<evidence type="ECO:0000313" key="6">
    <source>
        <dbReference type="Proteomes" id="UP000325785"/>
    </source>
</evidence>
<organism evidence="3 5">
    <name type="scientific">Roseovarius indicus</name>
    <dbReference type="NCBI Taxonomy" id="540747"/>
    <lineage>
        <taxon>Bacteria</taxon>
        <taxon>Pseudomonadati</taxon>
        <taxon>Pseudomonadota</taxon>
        <taxon>Alphaproteobacteria</taxon>
        <taxon>Rhodobacterales</taxon>
        <taxon>Roseobacteraceae</taxon>
        <taxon>Roseovarius</taxon>
    </lineage>
</organism>
<gene>
    <name evidence="4" type="ORF">RIdsm_04782</name>
    <name evidence="3" type="ORF">XM52_02425</name>
</gene>
<dbReference type="PANTHER" id="PTHR36435:SF1">
    <property type="entry name" value="CAAX AMINO TERMINAL PROTEASE FAMILY PROTEIN"/>
    <property type="match status" value="1"/>
</dbReference>
<reference evidence="4 6" key="2">
    <citation type="submission" date="2018-08" db="EMBL/GenBank/DDBJ databases">
        <title>Genetic Globetrotter - A new plasmid hitch-hiking vast phylogenetic and geographic distances.</title>
        <authorList>
            <person name="Vollmers J."/>
            <person name="Petersen J."/>
        </authorList>
    </citation>
    <scope>NUCLEOTIDE SEQUENCE [LARGE SCALE GENOMIC DNA]</scope>
    <source>
        <strain evidence="4 6">DSM 26383</strain>
    </source>
</reference>
<protein>
    <submittedName>
        <fullName evidence="4">CAAX amino terminal protease self-immunity</fullName>
    </submittedName>
</protein>
<dbReference type="RefSeq" id="WP_057812886.1">
    <property type="nucleotide sequence ID" value="NZ_CP031598.1"/>
</dbReference>
<name>A0A0T5PFC1_9RHOB</name>
<feature type="domain" description="CAAX prenyl protease 2/Lysostaphin resistance protein A-like" evidence="2">
    <location>
        <begin position="141"/>
        <end position="238"/>
    </location>
</feature>